<accession>A0A8C0HBG7</accession>
<evidence type="ECO:0000313" key="6">
    <source>
        <dbReference type="Ensembl" id="ENSCABP00000021484.1"/>
    </source>
</evidence>
<dbReference type="GO" id="GO:0005525">
    <property type="term" value="F:GTP binding"/>
    <property type="evidence" value="ECO:0007669"/>
    <property type="project" value="UniProtKB-KW"/>
</dbReference>
<dbReference type="PROSITE" id="PS51715">
    <property type="entry name" value="G_GB1_RHD3"/>
    <property type="match status" value="1"/>
</dbReference>
<evidence type="ECO:0000256" key="1">
    <source>
        <dbReference type="ARBA" id="ARBA00022741"/>
    </source>
</evidence>
<comment type="similarity">
    <text evidence="4">Belongs to the TRAFAC class dynamin-like GTPase superfamily. GB1/RHD3 GTPase family.</text>
</comment>
<organism evidence="6 7">
    <name type="scientific">Chelonoidis abingdonii</name>
    <name type="common">Abingdon island giant tortoise</name>
    <name type="synonym">Testudo abingdonii</name>
    <dbReference type="NCBI Taxonomy" id="106734"/>
    <lineage>
        <taxon>Eukaryota</taxon>
        <taxon>Metazoa</taxon>
        <taxon>Chordata</taxon>
        <taxon>Craniata</taxon>
        <taxon>Vertebrata</taxon>
        <taxon>Euteleostomi</taxon>
        <taxon>Archelosauria</taxon>
        <taxon>Testudinata</taxon>
        <taxon>Testudines</taxon>
        <taxon>Cryptodira</taxon>
        <taxon>Durocryptodira</taxon>
        <taxon>Testudinoidea</taxon>
        <taxon>Testudinidae</taxon>
        <taxon>Chelonoidis</taxon>
    </lineage>
</organism>
<keyword evidence="1" id="KW-0547">Nucleotide-binding</keyword>
<proteinExistence type="inferred from homology"/>
<feature type="domain" description="GB1/RHD3-type G" evidence="5">
    <location>
        <begin position="1"/>
        <end position="92"/>
    </location>
</feature>
<dbReference type="InterPro" id="IPR036543">
    <property type="entry name" value="Guanylate-bd_C_sf"/>
</dbReference>
<dbReference type="Gene3D" id="3.40.50.300">
    <property type="entry name" value="P-loop containing nucleotide triphosphate hydrolases"/>
    <property type="match status" value="1"/>
</dbReference>
<keyword evidence="3" id="KW-0342">GTP-binding</keyword>
<dbReference type="PANTHER" id="PTHR10751">
    <property type="entry name" value="GUANYLATE BINDING PROTEIN"/>
    <property type="match status" value="1"/>
</dbReference>
<dbReference type="InterPro" id="IPR015894">
    <property type="entry name" value="Guanylate-bd_N"/>
</dbReference>
<name>A0A8C0HBG7_CHEAB</name>
<dbReference type="Proteomes" id="UP000694404">
    <property type="component" value="Unplaced"/>
</dbReference>
<reference evidence="6" key="2">
    <citation type="submission" date="2025-09" db="UniProtKB">
        <authorList>
            <consortium name="Ensembl"/>
        </authorList>
    </citation>
    <scope>IDENTIFICATION</scope>
</reference>
<dbReference type="AlphaFoldDB" id="A0A8C0HBG7"/>
<dbReference type="InterPro" id="IPR003191">
    <property type="entry name" value="Guanylate-bd/ATL_C"/>
</dbReference>
<sequence>MEHSKLELDGREITEDEYLENALKLKTGRRTQRYNLPRECIRPFFPARKCFVFVPPARGRDLSQLEELQVELEPRFWEHVTQFCRHIWETSQPKTIPGGHVVTRAKLGNLAVTYVDTIRSGAVPCLESAVLALAQIKNSAAVGEAVAAYEEQLGRWVVLPTESVQELLELHAQCEQEALWAFMKMVLSILLPKYRVCLAESQLTA</sequence>
<evidence type="ECO:0000313" key="7">
    <source>
        <dbReference type="Proteomes" id="UP000694404"/>
    </source>
</evidence>
<evidence type="ECO:0000256" key="2">
    <source>
        <dbReference type="ARBA" id="ARBA00022801"/>
    </source>
</evidence>
<dbReference type="Ensembl" id="ENSCABT00000023534.1">
    <property type="protein sequence ID" value="ENSCABP00000021484.1"/>
    <property type="gene ID" value="ENSCABG00000015839.1"/>
</dbReference>
<dbReference type="Gene3D" id="1.20.1000.10">
    <property type="entry name" value="Guanylate-binding protein, C-terminal domain"/>
    <property type="match status" value="1"/>
</dbReference>
<evidence type="ECO:0000256" key="3">
    <source>
        <dbReference type="ARBA" id="ARBA00023134"/>
    </source>
</evidence>
<dbReference type="InterPro" id="IPR027417">
    <property type="entry name" value="P-loop_NTPase"/>
</dbReference>
<dbReference type="GO" id="GO:0003924">
    <property type="term" value="F:GTPase activity"/>
    <property type="evidence" value="ECO:0007669"/>
    <property type="project" value="InterPro"/>
</dbReference>
<protein>
    <recommendedName>
        <fullName evidence="5">GB1/RHD3-type G domain-containing protein</fullName>
    </recommendedName>
</protein>
<dbReference type="OMA" id="TSWIVIS"/>
<dbReference type="GeneTree" id="ENSGT00940000154265"/>
<dbReference type="SUPFAM" id="SSF48340">
    <property type="entry name" value="Interferon-induced guanylate-binding protein 1 (GBP1), C-terminal domain"/>
    <property type="match status" value="1"/>
</dbReference>
<reference evidence="6" key="1">
    <citation type="submission" date="2025-08" db="UniProtKB">
        <authorList>
            <consortium name="Ensembl"/>
        </authorList>
    </citation>
    <scope>IDENTIFICATION</scope>
</reference>
<dbReference type="SUPFAM" id="SSF52540">
    <property type="entry name" value="P-loop containing nucleoside triphosphate hydrolases"/>
    <property type="match status" value="1"/>
</dbReference>
<keyword evidence="7" id="KW-1185">Reference proteome</keyword>
<evidence type="ECO:0000256" key="4">
    <source>
        <dbReference type="PROSITE-ProRule" id="PRU01052"/>
    </source>
</evidence>
<keyword evidence="2" id="KW-0378">Hydrolase</keyword>
<dbReference type="Pfam" id="PF02841">
    <property type="entry name" value="GBP_C"/>
    <property type="match status" value="1"/>
</dbReference>
<evidence type="ECO:0000259" key="5">
    <source>
        <dbReference type="PROSITE" id="PS51715"/>
    </source>
</evidence>
<dbReference type="Pfam" id="PF02263">
    <property type="entry name" value="GBP"/>
    <property type="match status" value="1"/>
</dbReference>
<dbReference type="InterPro" id="IPR030386">
    <property type="entry name" value="G_GB1_RHD3_dom"/>
</dbReference>